<dbReference type="FunFam" id="3.40.50.620:FF:000008">
    <property type="entry name" value="Tyrosine--tRNA ligase"/>
    <property type="match status" value="1"/>
</dbReference>
<name>A0A451D8B4_9GAMM</name>
<evidence type="ECO:0000256" key="12">
    <source>
        <dbReference type="PROSITE-ProRule" id="PRU00182"/>
    </source>
</evidence>
<dbReference type="Pfam" id="PF00579">
    <property type="entry name" value="tRNA-synt_1b"/>
    <property type="match status" value="1"/>
</dbReference>
<evidence type="ECO:0000256" key="8">
    <source>
        <dbReference type="ARBA" id="ARBA00023146"/>
    </source>
</evidence>
<comment type="subunit">
    <text evidence="11">Homodimer.</text>
</comment>
<dbReference type="RefSeq" id="WP_157992671.1">
    <property type="nucleotide sequence ID" value="NZ_LR217713.1"/>
</dbReference>
<keyword evidence="2 11" id="KW-0963">Cytoplasm</keyword>
<evidence type="ECO:0000256" key="10">
    <source>
        <dbReference type="ARBA" id="ARBA00060965"/>
    </source>
</evidence>
<dbReference type="Gene3D" id="3.10.290.10">
    <property type="entry name" value="RNA-binding S4 domain"/>
    <property type="match status" value="1"/>
</dbReference>
<dbReference type="OrthoDB" id="9804243at2"/>
<comment type="subcellular location">
    <subcellularLocation>
        <location evidence="1 11">Cytoplasm</location>
    </subcellularLocation>
</comment>
<evidence type="ECO:0000256" key="11">
    <source>
        <dbReference type="HAMAP-Rule" id="MF_02006"/>
    </source>
</evidence>
<reference evidence="14 15" key="1">
    <citation type="submission" date="2019-02" db="EMBL/GenBank/DDBJ databases">
        <authorList>
            <person name="Manzano-Marin A."/>
            <person name="Manzano-Marin A."/>
        </authorList>
    </citation>
    <scope>NUCLEOTIDE SEQUENCE [LARGE SCALE GENOMIC DNA]</scope>
    <source>
        <strain evidence="14 15">ErCicurvipes</strain>
    </source>
</reference>
<organism evidence="14 15">
    <name type="scientific">Candidatus Erwinia haradaeae</name>
    <dbReference type="NCBI Taxonomy" id="1922217"/>
    <lineage>
        <taxon>Bacteria</taxon>
        <taxon>Pseudomonadati</taxon>
        <taxon>Pseudomonadota</taxon>
        <taxon>Gammaproteobacteria</taxon>
        <taxon>Enterobacterales</taxon>
        <taxon>Erwiniaceae</taxon>
        <taxon>Erwinia</taxon>
    </lineage>
</organism>
<dbReference type="InterPro" id="IPR024088">
    <property type="entry name" value="Tyr-tRNA-ligase_bac-type"/>
</dbReference>
<dbReference type="InterPro" id="IPR014729">
    <property type="entry name" value="Rossmann-like_a/b/a_fold"/>
</dbReference>
<comment type="similarity">
    <text evidence="10 11">Belongs to the class-I aminoacyl-tRNA synthetase family. TyrS type 1 subfamily.</text>
</comment>
<evidence type="ECO:0000256" key="2">
    <source>
        <dbReference type="ARBA" id="ARBA00022490"/>
    </source>
</evidence>
<dbReference type="GO" id="GO:0005829">
    <property type="term" value="C:cytosol"/>
    <property type="evidence" value="ECO:0007669"/>
    <property type="project" value="TreeGrafter"/>
</dbReference>
<evidence type="ECO:0000256" key="4">
    <source>
        <dbReference type="ARBA" id="ARBA00022741"/>
    </source>
</evidence>
<dbReference type="HAMAP" id="MF_02006">
    <property type="entry name" value="Tyr_tRNA_synth_type1"/>
    <property type="match status" value="1"/>
</dbReference>
<evidence type="ECO:0000256" key="9">
    <source>
        <dbReference type="ARBA" id="ARBA00048248"/>
    </source>
</evidence>
<dbReference type="InterPro" id="IPR001412">
    <property type="entry name" value="aa-tRNA-synth_I_CS"/>
</dbReference>
<feature type="domain" description="Tyrosine--tRNA ligase SYY-like C-terminal" evidence="13">
    <location>
        <begin position="346"/>
        <end position="421"/>
    </location>
</feature>
<dbReference type="FunFam" id="1.10.240.10:FF:000001">
    <property type="entry name" value="Tyrosine--tRNA ligase"/>
    <property type="match status" value="1"/>
</dbReference>
<keyword evidence="5 11" id="KW-0067">ATP-binding</keyword>
<keyword evidence="7 11" id="KW-0648">Protein biosynthesis</keyword>
<dbReference type="InterPro" id="IPR002307">
    <property type="entry name" value="Tyr-tRNA-ligase"/>
</dbReference>
<dbReference type="PROSITE" id="PS00178">
    <property type="entry name" value="AA_TRNA_LIGASE_I"/>
    <property type="match status" value="1"/>
</dbReference>
<dbReference type="InterPro" id="IPR036986">
    <property type="entry name" value="S4_RNA-bd_sf"/>
</dbReference>
<dbReference type="PANTHER" id="PTHR11766">
    <property type="entry name" value="TYROSYL-TRNA SYNTHETASE"/>
    <property type="match status" value="1"/>
</dbReference>
<sequence length="425" mass="48486">MLNNTLIQRLKKRGLILQTTHENILEQTLKNKTISLYCGFDPTSDSLHVGHLIPLICLQHFQKEGHKPIVLLGGATGLIGDPSFKESERKLHNKETINHWIEKINLQLTSFLDFNYSNNKAIIINNYEWFGSMNTLSFLRDIGKYFSINQMLVKDSVSQRLHRHSQGISFTEFAYNLLQSYDFFHLNEHYGVILQIGGSDQWGNIVSGIDLTRRLNKTQVFGLTLPLLTKFDGSKFGKTTSGTIWLDPKKTSPYKFYQFWLNTADSDVYRFLKFLTYINIEEINTLEETDKNSSYAPTAQHLLAKTMTKLVHGDTGLLSAKRITHSLFSGNPKDLTQEDLEHLSKDGINNTQLNIGRDLEDALVNTGLATSRSDARTLITTKSIKINGVLQSNSKYVICNKDRLFGLYTLLQRGKKNYALINWKI</sequence>
<dbReference type="Gene3D" id="3.40.50.620">
    <property type="entry name" value="HUPs"/>
    <property type="match status" value="1"/>
</dbReference>
<dbReference type="EC" id="6.1.1.1" evidence="11"/>
<dbReference type="GO" id="GO:0004831">
    <property type="term" value="F:tyrosine-tRNA ligase activity"/>
    <property type="evidence" value="ECO:0007669"/>
    <property type="project" value="UniProtKB-UniRule"/>
</dbReference>
<proteinExistence type="inferred from homology"/>
<dbReference type="SUPFAM" id="SSF55174">
    <property type="entry name" value="Alpha-L RNA-binding motif"/>
    <property type="match status" value="1"/>
</dbReference>
<dbReference type="InterPro" id="IPR024107">
    <property type="entry name" value="Tyr-tRNA-ligase_bac_1"/>
</dbReference>
<protein>
    <recommendedName>
        <fullName evidence="11">Tyrosine--tRNA ligase</fullName>
        <ecNumber evidence="11">6.1.1.1</ecNumber>
    </recommendedName>
    <alternativeName>
        <fullName evidence="11">Tyrosyl-tRNA synthetase</fullName>
        <shortName evidence="11">TyrRS</shortName>
    </alternativeName>
</protein>
<feature type="binding site" evidence="11">
    <location>
        <position position="37"/>
    </location>
    <ligand>
        <name>L-tyrosine</name>
        <dbReference type="ChEBI" id="CHEBI:58315"/>
    </ligand>
</feature>
<dbReference type="GeneID" id="66304673"/>
<evidence type="ECO:0000256" key="3">
    <source>
        <dbReference type="ARBA" id="ARBA00022598"/>
    </source>
</evidence>
<dbReference type="GO" id="GO:0005524">
    <property type="term" value="F:ATP binding"/>
    <property type="evidence" value="ECO:0007669"/>
    <property type="project" value="UniProtKB-UniRule"/>
</dbReference>
<dbReference type="InterPro" id="IPR002305">
    <property type="entry name" value="aa-tRNA-synth_Ic"/>
</dbReference>
<dbReference type="Pfam" id="PF22421">
    <property type="entry name" value="SYY_C-terminal"/>
    <property type="match status" value="1"/>
</dbReference>
<dbReference type="SUPFAM" id="SSF52374">
    <property type="entry name" value="Nucleotidylyl transferase"/>
    <property type="match status" value="1"/>
</dbReference>
<dbReference type="GO" id="GO:0042803">
    <property type="term" value="F:protein homodimerization activity"/>
    <property type="evidence" value="ECO:0007669"/>
    <property type="project" value="UniProtKB-ARBA"/>
</dbReference>
<evidence type="ECO:0000256" key="1">
    <source>
        <dbReference type="ARBA" id="ARBA00004496"/>
    </source>
</evidence>
<dbReference type="Proteomes" id="UP000294441">
    <property type="component" value="Chromosome 1"/>
</dbReference>
<accession>A0A451D8B4</accession>
<dbReference type="CDD" id="cd00805">
    <property type="entry name" value="TyrRS_core"/>
    <property type="match status" value="1"/>
</dbReference>
<evidence type="ECO:0000256" key="7">
    <source>
        <dbReference type="ARBA" id="ARBA00022917"/>
    </source>
</evidence>
<keyword evidence="4 11" id="KW-0547">Nucleotide-binding</keyword>
<dbReference type="EMBL" id="LR217713">
    <property type="protein sequence ID" value="VFP82058.1"/>
    <property type="molecule type" value="Genomic_DNA"/>
</dbReference>
<keyword evidence="6 12" id="KW-0694">RNA-binding</keyword>
<evidence type="ECO:0000259" key="13">
    <source>
        <dbReference type="Pfam" id="PF22421"/>
    </source>
</evidence>
<evidence type="ECO:0000256" key="5">
    <source>
        <dbReference type="ARBA" id="ARBA00022840"/>
    </source>
</evidence>
<comment type="catalytic activity">
    <reaction evidence="9 11">
        <text>tRNA(Tyr) + L-tyrosine + ATP = L-tyrosyl-tRNA(Tyr) + AMP + diphosphate + H(+)</text>
        <dbReference type="Rhea" id="RHEA:10220"/>
        <dbReference type="Rhea" id="RHEA-COMP:9706"/>
        <dbReference type="Rhea" id="RHEA-COMP:9707"/>
        <dbReference type="ChEBI" id="CHEBI:15378"/>
        <dbReference type="ChEBI" id="CHEBI:30616"/>
        <dbReference type="ChEBI" id="CHEBI:33019"/>
        <dbReference type="ChEBI" id="CHEBI:58315"/>
        <dbReference type="ChEBI" id="CHEBI:78442"/>
        <dbReference type="ChEBI" id="CHEBI:78536"/>
        <dbReference type="ChEBI" id="CHEBI:456215"/>
        <dbReference type="EC" id="6.1.1.1"/>
    </reaction>
</comment>
<evidence type="ECO:0000313" key="15">
    <source>
        <dbReference type="Proteomes" id="UP000294441"/>
    </source>
</evidence>
<feature type="binding site" evidence="11">
    <location>
        <position position="179"/>
    </location>
    <ligand>
        <name>L-tyrosine</name>
        <dbReference type="ChEBI" id="CHEBI:58315"/>
    </ligand>
</feature>
<evidence type="ECO:0000256" key="6">
    <source>
        <dbReference type="ARBA" id="ARBA00022884"/>
    </source>
</evidence>
<dbReference type="GO" id="GO:0003723">
    <property type="term" value="F:RNA binding"/>
    <property type="evidence" value="ECO:0007669"/>
    <property type="project" value="UniProtKB-KW"/>
</dbReference>
<dbReference type="PROSITE" id="PS50889">
    <property type="entry name" value="S4"/>
    <property type="match status" value="1"/>
</dbReference>
<comment type="function">
    <text evidence="11">Catalyzes the attachment of tyrosine to tRNA(Tyr) in a two-step reaction: tyrosine is first activated by ATP to form Tyr-AMP and then transferred to the acceptor end of tRNA(Tyr).</text>
</comment>
<feature type="short sequence motif" description="'KMSKS' region" evidence="11">
    <location>
        <begin position="235"/>
        <end position="239"/>
    </location>
</feature>
<evidence type="ECO:0000313" key="14">
    <source>
        <dbReference type="EMBL" id="VFP82058.1"/>
    </source>
</evidence>
<dbReference type="PANTHER" id="PTHR11766:SF0">
    <property type="entry name" value="TYROSINE--TRNA LIGASE, MITOCHONDRIAL"/>
    <property type="match status" value="1"/>
</dbReference>
<dbReference type="CDD" id="cd00165">
    <property type="entry name" value="S4"/>
    <property type="match status" value="1"/>
</dbReference>
<keyword evidence="3 11" id="KW-0436">Ligase</keyword>
<feature type="binding site" evidence="11">
    <location>
        <position position="175"/>
    </location>
    <ligand>
        <name>L-tyrosine</name>
        <dbReference type="ChEBI" id="CHEBI:58315"/>
    </ligand>
</feature>
<feature type="binding site" evidence="11">
    <location>
        <position position="238"/>
    </location>
    <ligand>
        <name>ATP</name>
        <dbReference type="ChEBI" id="CHEBI:30616"/>
    </ligand>
</feature>
<keyword evidence="8 11" id="KW-0030">Aminoacyl-tRNA synthetase</keyword>
<dbReference type="GO" id="GO:0006437">
    <property type="term" value="P:tyrosyl-tRNA aminoacylation"/>
    <property type="evidence" value="ECO:0007669"/>
    <property type="project" value="UniProtKB-UniRule"/>
</dbReference>
<feature type="short sequence motif" description="'HIGH' region" evidence="11">
    <location>
        <begin position="42"/>
        <end position="51"/>
    </location>
</feature>
<dbReference type="PRINTS" id="PR01040">
    <property type="entry name" value="TRNASYNTHTYR"/>
</dbReference>
<dbReference type="Gene3D" id="1.10.240.10">
    <property type="entry name" value="Tyrosyl-Transfer RNA Synthetase"/>
    <property type="match status" value="1"/>
</dbReference>
<dbReference type="NCBIfam" id="TIGR00234">
    <property type="entry name" value="tyrS"/>
    <property type="match status" value="1"/>
</dbReference>
<dbReference type="AlphaFoldDB" id="A0A451D8B4"/>
<dbReference type="InterPro" id="IPR054608">
    <property type="entry name" value="SYY-like_C"/>
</dbReference>
<gene>
    <name evidence="11 14" type="primary">tyrS</name>
    <name evidence="14" type="ORF">ERCICURV3402_395</name>
</gene>